<evidence type="ECO:0000256" key="8">
    <source>
        <dbReference type="ARBA" id="ARBA00022989"/>
    </source>
</evidence>
<feature type="transmembrane region" description="Helical" evidence="12">
    <location>
        <begin position="110"/>
        <end position="132"/>
    </location>
</feature>
<dbReference type="InterPro" id="IPR000990">
    <property type="entry name" value="Innexin"/>
</dbReference>
<reference evidence="13 14" key="1">
    <citation type="journal article" date="2016" name="Genome Biol. Evol.">
        <title>Gene Family Evolution Reflects Adaptation to Soil Environmental Stressors in the Genome of the Collembolan Orchesella cincta.</title>
        <authorList>
            <person name="Faddeeva-Vakhrusheva A."/>
            <person name="Derks M.F."/>
            <person name="Anvar S.Y."/>
            <person name="Agamennone V."/>
            <person name="Suring W."/>
            <person name="Smit S."/>
            <person name="van Straalen N.M."/>
            <person name="Roelofs D."/>
        </authorList>
    </citation>
    <scope>NUCLEOTIDE SEQUENCE [LARGE SCALE GENOMIC DNA]</scope>
    <source>
        <tissue evidence="13">Mixed pool</tissue>
    </source>
</reference>
<evidence type="ECO:0000313" key="13">
    <source>
        <dbReference type="EMBL" id="ODM90882.1"/>
    </source>
</evidence>
<dbReference type="PROSITE" id="PS51013">
    <property type="entry name" value="PANNEXIN"/>
    <property type="match status" value="1"/>
</dbReference>
<dbReference type="GO" id="GO:0005243">
    <property type="term" value="F:gap junction channel activity"/>
    <property type="evidence" value="ECO:0007669"/>
    <property type="project" value="TreeGrafter"/>
</dbReference>
<gene>
    <name evidence="12" type="primary">inx</name>
    <name evidence="13" type="ORF">Ocin01_15800</name>
</gene>
<dbReference type="Proteomes" id="UP000094527">
    <property type="component" value="Unassembled WGS sequence"/>
</dbReference>
<evidence type="ECO:0000256" key="4">
    <source>
        <dbReference type="ARBA" id="ARBA00022475"/>
    </source>
</evidence>
<keyword evidence="7" id="KW-0965">Cell junction</keyword>
<keyword evidence="3 12" id="KW-0813">Transport</keyword>
<comment type="caution">
    <text evidence="13">The sequence shown here is derived from an EMBL/GenBank/DDBJ whole genome shotgun (WGS) entry which is preliminary data.</text>
</comment>
<dbReference type="Pfam" id="PF00876">
    <property type="entry name" value="Innexin"/>
    <property type="match status" value="1"/>
</dbReference>
<comment type="caution">
    <text evidence="12">Lacks conserved residue(s) required for the propagation of feature annotation.</text>
</comment>
<keyword evidence="5 12" id="KW-0812">Transmembrane</keyword>
<comment type="similarity">
    <text evidence="12">Belongs to the pannexin family.</text>
</comment>
<dbReference type="GO" id="GO:0005886">
    <property type="term" value="C:plasma membrane"/>
    <property type="evidence" value="ECO:0007669"/>
    <property type="project" value="UniProtKB-SubCell"/>
</dbReference>
<comment type="function">
    <text evidence="12">Structural component of the gap junctions.</text>
</comment>
<keyword evidence="4" id="KW-1003">Cell membrane</keyword>
<keyword evidence="9 12" id="KW-0406">Ion transport</keyword>
<proteinExistence type="inferred from homology"/>
<accession>A0A1D2MD91</accession>
<organism evidence="13 14">
    <name type="scientific">Orchesella cincta</name>
    <name type="common">Springtail</name>
    <name type="synonym">Podura cincta</name>
    <dbReference type="NCBI Taxonomy" id="48709"/>
    <lineage>
        <taxon>Eukaryota</taxon>
        <taxon>Metazoa</taxon>
        <taxon>Ecdysozoa</taxon>
        <taxon>Arthropoda</taxon>
        <taxon>Hexapoda</taxon>
        <taxon>Collembola</taxon>
        <taxon>Entomobryomorpha</taxon>
        <taxon>Entomobryoidea</taxon>
        <taxon>Orchesellidae</taxon>
        <taxon>Orchesellinae</taxon>
        <taxon>Orchesella</taxon>
    </lineage>
</organism>
<dbReference type="GO" id="GO:0005921">
    <property type="term" value="C:gap junction"/>
    <property type="evidence" value="ECO:0007669"/>
    <property type="project" value="UniProtKB-SubCell"/>
</dbReference>
<dbReference type="AlphaFoldDB" id="A0A1D2MD91"/>
<keyword evidence="10 12" id="KW-0472">Membrane</keyword>
<dbReference type="GO" id="GO:0034220">
    <property type="term" value="P:monoatomic ion transmembrane transport"/>
    <property type="evidence" value="ECO:0007669"/>
    <property type="project" value="UniProtKB-KW"/>
</dbReference>
<sequence>MFFDVFGSVKALMKLDSVCIDNNVFRMHYKGTVVILVAFSLLVTSRQYIGDPIDCIVDASVGGDIMDTYCWIHSTYTLPDKLDGKIGVDVPHPGVSSLTSKSDKVKYHKYYQWVCFVLFFQAMLFYIPRYLWKTWEGGRMKMLVMDLNCPIVDEDNKCGRKKLILDYFLSNIKNHNFYAFRFFFCEILNFINVVGQIFFMDMFLGYEFTTYGSDVLAMTEDDPLNRIDPMARVFPKVTKCTFNKYGPGGNIVPYDGLCVLPLNIVNEKIYVFLWFWFIIVAVISGVSLLYRLATVFGPQVRMYLLRAKSRLSDQRHIDRISQKCQVGDWFVLYQLGKNMDPLIYRELIQDLASRLEGRDTV</sequence>
<keyword evidence="11 12" id="KW-0407">Ion channel</keyword>
<evidence type="ECO:0000256" key="6">
    <source>
        <dbReference type="ARBA" id="ARBA00022868"/>
    </source>
</evidence>
<evidence type="ECO:0000256" key="7">
    <source>
        <dbReference type="ARBA" id="ARBA00022949"/>
    </source>
</evidence>
<dbReference type="EMBL" id="LJIJ01001760">
    <property type="protein sequence ID" value="ODM90882.1"/>
    <property type="molecule type" value="Genomic_DNA"/>
</dbReference>
<comment type="subcellular location">
    <subcellularLocation>
        <location evidence="1">Cell junction</location>
        <location evidence="1">Gap junction</location>
    </subcellularLocation>
    <subcellularLocation>
        <location evidence="2 12">Cell membrane</location>
        <topology evidence="2 12">Multi-pass membrane protein</topology>
    </subcellularLocation>
</comment>
<dbReference type="PANTHER" id="PTHR11893:SF41">
    <property type="entry name" value="INNEXIN INX2"/>
    <property type="match status" value="1"/>
</dbReference>
<dbReference type="PANTHER" id="PTHR11893">
    <property type="entry name" value="INNEXIN"/>
    <property type="match status" value="1"/>
</dbReference>
<keyword evidence="14" id="KW-1185">Reference proteome</keyword>
<dbReference type="OMA" id="PIVNEEC"/>
<dbReference type="OrthoDB" id="5867527at2759"/>
<dbReference type="PRINTS" id="PR01262">
    <property type="entry name" value="INNEXIN"/>
</dbReference>
<feature type="transmembrane region" description="Helical" evidence="12">
    <location>
        <begin position="269"/>
        <end position="293"/>
    </location>
</feature>
<evidence type="ECO:0000256" key="9">
    <source>
        <dbReference type="ARBA" id="ARBA00023065"/>
    </source>
</evidence>
<evidence type="ECO:0000256" key="5">
    <source>
        <dbReference type="ARBA" id="ARBA00022692"/>
    </source>
</evidence>
<evidence type="ECO:0000256" key="10">
    <source>
        <dbReference type="ARBA" id="ARBA00023136"/>
    </source>
</evidence>
<evidence type="ECO:0000256" key="3">
    <source>
        <dbReference type="ARBA" id="ARBA00022448"/>
    </source>
</evidence>
<name>A0A1D2MD91_ORCCI</name>
<keyword evidence="8 12" id="KW-1133">Transmembrane helix</keyword>
<keyword evidence="6" id="KW-0303">Gap junction</keyword>
<evidence type="ECO:0000256" key="12">
    <source>
        <dbReference type="RuleBase" id="RU010713"/>
    </source>
</evidence>
<evidence type="ECO:0000256" key="11">
    <source>
        <dbReference type="ARBA" id="ARBA00023303"/>
    </source>
</evidence>
<protein>
    <recommendedName>
        <fullName evidence="12">Innexin</fullName>
    </recommendedName>
</protein>
<evidence type="ECO:0000256" key="1">
    <source>
        <dbReference type="ARBA" id="ARBA00004610"/>
    </source>
</evidence>
<evidence type="ECO:0000256" key="2">
    <source>
        <dbReference type="ARBA" id="ARBA00004651"/>
    </source>
</evidence>
<dbReference type="STRING" id="48709.A0A1D2MD91"/>
<feature type="transmembrane region" description="Helical" evidence="12">
    <location>
        <begin position="178"/>
        <end position="199"/>
    </location>
</feature>
<evidence type="ECO:0000313" key="14">
    <source>
        <dbReference type="Proteomes" id="UP000094527"/>
    </source>
</evidence>
<dbReference type="GO" id="GO:0007602">
    <property type="term" value="P:phototransduction"/>
    <property type="evidence" value="ECO:0007669"/>
    <property type="project" value="TreeGrafter"/>
</dbReference>